<dbReference type="Gene3D" id="2.60.120.290">
    <property type="entry name" value="Spermadhesin, CUB domain"/>
    <property type="match status" value="1"/>
</dbReference>
<organism evidence="5">
    <name type="scientific">Oikopleura dioica</name>
    <name type="common">Tunicate</name>
    <dbReference type="NCBI Taxonomy" id="34765"/>
    <lineage>
        <taxon>Eukaryota</taxon>
        <taxon>Metazoa</taxon>
        <taxon>Chordata</taxon>
        <taxon>Tunicata</taxon>
        <taxon>Appendicularia</taxon>
        <taxon>Copelata</taxon>
        <taxon>Oikopleuridae</taxon>
        <taxon>Oikopleura</taxon>
    </lineage>
</organism>
<gene>
    <name evidence="5" type="ORF">GSOID_T00021298001</name>
</gene>
<keyword evidence="3" id="KW-0812">Transmembrane</keyword>
<feature type="domain" description="CUB" evidence="4">
    <location>
        <begin position="198"/>
        <end position="311"/>
    </location>
</feature>
<evidence type="ECO:0000313" key="5">
    <source>
        <dbReference type="EMBL" id="CBY33393.1"/>
    </source>
</evidence>
<feature type="transmembrane region" description="Helical" evidence="3">
    <location>
        <begin position="125"/>
        <end position="142"/>
    </location>
</feature>
<dbReference type="PANTHER" id="PTHR24255">
    <property type="entry name" value="COMPLEMENT COMPONENT 1, S SUBCOMPONENT-RELATED"/>
    <property type="match status" value="1"/>
</dbReference>
<dbReference type="GO" id="GO:0005615">
    <property type="term" value="C:extracellular space"/>
    <property type="evidence" value="ECO:0007669"/>
    <property type="project" value="TreeGrafter"/>
</dbReference>
<dbReference type="PROSITE" id="PS01180">
    <property type="entry name" value="CUB"/>
    <property type="match status" value="1"/>
</dbReference>
<dbReference type="CDD" id="cd00041">
    <property type="entry name" value="CUB"/>
    <property type="match status" value="1"/>
</dbReference>
<dbReference type="InterPro" id="IPR000859">
    <property type="entry name" value="CUB_dom"/>
</dbReference>
<dbReference type="SUPFAM" id="SSF49854">
    <property type="entry name" value="Spermadhesin, CUB domain"/>
    <property type="match status" value="1"/>
</dbReference>
<dbReference type="PANTHER" id="PTHR24255:SF31">
    <property type="entry name" value="CUBILIN-LIKE PROTEIN"/>
    <property type="match status" value="1"/>
</dbReference>
<dbReference type="GO" id="GO:0004252">
    <property type="term" value="F:serine-type endopeptidase activity"/>
    <property type="evidence" value="ECO:0007669"/>
    <property type="project" value="TreeGrafter"/>
</dbReference>
<keyword evidence="3" id="KW-0472">Membrane</keyword>
<dbReference type="Pfam" id="PF00431">
    <property type="entry name" value="CUB"/>
    <property type="match status" value="1"/>
</dbReference>
<reference evidence="5" key="1">
    <citation type="journal article" date="2010" name="Science">
        <title>Plasticity of animal genome architecture unmasked by rapid evolution of a pelagic tunicate.</title>
        <authorList>
            <person name="Denoeud F."/>
            <person name="Henriet S."/>
            <person name="Mungpakdee S."/>
            <person name="Aury J.M."/>
            <person name="Da Silva C."/>
            <person name="Brinkmann H."/>
            <person name="Mikhaleva J."/>
            <person name="Olsen L.C."/>
            <person name="Jubin C."/>
            <person name="Canestro C."/>
            <person name="Bouquet J.M."/>
            <person name="Danks G."/>
            <person name="Poulain J."/>
            <person name="Campsteijn C."/>
            <person name="Adamski M."/>
            <person name="Cross I."/>
            <person name="Yadetie F."/>
            <person name="Muffato M."/>
            <person name="Louis A."/>
            <person name="Butcher S."/>
            <person name="Tsagkogeorga G."/>
            <person name="Konrad A."/>
            <person name="Singh S."/>
            <person name="Jensen M.F."/>
            <person name="Cong E.H."/>
            <person name="Eikeseth-Otteraa H."/>
            <person name="Noel B."/>
            <person name="Anthouard V."/>
            <person name="Porcel B.M."/>
            <person name="Kachouri-Lafond R."/>
            <person name="Nishino A."/>
            <person name="Ugolini M."/>
            <person name="Chourrout P."/>
            <person name="Nishida H."/>
            <person name="Aasland R."/>
            <person name="Huzurbazar S."/>
            <person name="Westhof E."/>
            <person name="Delsuc F."/>
            <person name="Lehrach H."/>
            <person name="Reinhardt R."/>
            <person name="Weissenbach J."/>
            <person name="Roy S.W."/>
            <person name="Artiguenave F."/>
            <person name="Postlethwait J.H."/>
            <person name="Manak J.R."/>
            <person name="Thompson E.M."/>
            <person name="Jaillon O."/>
            <person name="Du Pasquier L."/>
            <person name="Boudinot P."/>
            <person name="Liberles D.A."/>
            <person name="Volff J.N."/>
            <person name="Philippe H."/>
            <person name="Lenhard B."/>
            <person name="Roest Crollius H."/>
            <person name="Wincker P."/>
            <person name="Chourrout D."/>
        </authorList>
    </citation>
    <scope>NUCLEOTIDE SEQUENCE [LARGE SCALE GENOMIC DNA]</scope>
</reference>
<comment type="caution">
    <text evidence="2">Lacks conserved residue(s) required for the propagation of feature annotation.</text>
</comment>
<name>E4YCX6_OIKDI</name>
<evidence type="ECO:0000259" key="4">
    <source>
        <dbReference type="PROSITE" id="PS01180"/>
    </source>
</evidence>
<dbReference type="InterPro" id="IPR035914">
    <property type="entry name" value="Sperma_CUB_dom_sf"/>
</dbReference>
<dbReference type="AlphaFoldDB" id="E4YCX6"/>
<accession>E4YCX6</accession>
<evidence type="ECO:0000256" key="3">
    <source>
        <dbReference type="SAM" id="Phobius"/>
    </source>
</evidence>
<proteinExistence type="predicted"/>
<protein>
    <recommendedName>
        <fullName evidence="4">CUB domain-containing protein</fullName>
    </recommendedName>
</protein>
<keyword evidence="3" id="KW-1133">Transmembrane helix</keyword>
<dbReference type="SMART" id="SM00042">
    <property type="entry name" value="CUB"/>
    <property type="match status" value="1"/>
</dbReference>
<sequence>MQSTTKSFRALELQSQVREKKTTSEELVALPKSKAIVEQVARGLIVALIVQDRIQPSSSFFANKIMSPLVNLMTGENSDKKVYIINVQQNANLAPPTSPEPKRNIYRAVPAGSVRNNGNQCKSSSFIFLIAALPFLILILWLDGVQLVPEYEQKLKTTTTTQISTTTTQISTTTTQISTLAPVSFTAGGPLNHNADICAGDFKYTATGSGSLESPNYPYNYPSNSDCTNRIETVSDGVTFEIIAFSIERNYDEVVFVDTSNNQYTFTGYDWSFYDPQVGDRFSFSGSYVDVHFDSDYMIQKSGFSFSVMDGYDPYNDISNLGYASRVINKEDFPEKEAKKTE</sequence>
<keyword evidence="1" id="KW-1015">Disulfide bond</keyword>
<evidence type="ECO:0000256" key="1">
    <source>
        <dbReference type="ARBA" id="ARBA00023157"/>
    </source>
</evidence>
<evidence type="ECO:0000256" key="2">
    <source>
        <dbReference type="PROSITE-ProRule" id="PRU00059"/>
    </source>
</evidence>
<dbReference type="EMBL" id="FN654413">
    <property type="protein sequence ID" value="CBY33393.1"/>
    <property type="molecule type" value="Genomic_DNA"/>
</dbReference>
<dbReference type="Proteomes" id="UP000011014">
    <property type="component" value="Unassembled WGS sequence"/>
</dbReference>